<gene>
    <name evidence="2" type="ORF">SAMN04487984_0285</name>
</gene>
<dbReference type="InterPro" id="IPR050194">
    <property type="entry name" value="Glycosyltransferase_grp1"/>
</dbReference>
<dbReference type="PANTHER" id="PTHR45947">
    <property type="entry name" value="SULFOQUINOVOSYL TRANSFERASE SQD2"/>
    <property type="match status" value="1"/>
</dbReference>
<keyword evidence="2" id="KW-0808">Transferase</keyword>
<dbReference type="RefSeq" id="WP_084097887.1">
    <property type="nucleotide sequence ID" value="NZ_FWXK01000001.1"/>
</dbReference>
<dbReference type="Pfam" id="PF00534">
    <property type="entry name" value="Glycos_transf_1"/>
    <property type="match status" value="1"/>
</dbReference>
<organism evidence="2 3">
    <name type="scientific">Aerococcus suis</name>
    <dbReference type="NCBI Taxonomy" id="371602"/>
    <lineage>
        <taxon>Bacteria</taxon>
        <taxon>Bacillati</taxon>
        <taxon>Bacillota</taxon>
        <taxon>Bacilli</taxon>
        <taxon>Lactobacillales</taxon>
        <taxon>Aerococcaceae</taxon>
        <taxon>Aerococcus</taxon>
    </lineage>
</organism>
<dbReference type="EMBL" id="FWXK01000001">
    <property type="protein sequence ID" value="SMC30809.1"/>
    <property type="molecule type" value="Genomic_DNA"/>
</dbReference>
<dbReference type="InterPro" id="IPR001296">
    <property type="entry name" value="Glyco_trans_1"/>
</dbReference>
<accession>A0A1W1Y3T7</accession>
<dbReference type="Proteomes" id="UP000243884">
    <property type="component" value="Unassembled WGS sequence"/>
</dbReference>
<name>A0A1W1Y3T7_9LACT</name>
<reference evidence="3" key="1">
    <citation type="submission" date="2017-04" db="EMBL/GenBank/DDBJ databases">
        <authorList>
            <person name="Varghese N."/>
            <person name="Submissions S."/>
        </authorList>
    </citation>
    <scope>NUCLEOTIDE SEQUENCE [LARGE SCALE GENOMIC DNA]</scope>
    <source>
        <strain evidence="3">DSM 21500</strain>
    </source>
</reference>
<evidence type="ECO:0000259" key="1">
    <source>
        <dbReference type="Pfam" id="PF00534"/>
    </source>
</evidence>
<dbReference type="GO" id="GO:0016757">
    <property type="term" value="F:glycosyltransferase activity"/>
    <property type="evidence" value="ECO:0007669"/>
    <property type="project" value="InterPro"/>
</dbReference>
<dbReference type="STRING" id="371602.SAMN04487984_0285"/>
<protein>
    <submittedName>
        <fullName evidence="2">Glycosyltransferase involved in cell wall bisynthesis</fullName>
    </submittedName>
</protein>
<sequence length="386" mass="43060">MSTLNKPLQILHIMSGFGGGISSFIMNKAKEMPRFNVQFDILTFDECNDEFTSAIEQTGGHIYSMSNPKKYGWETFQQEVKFAMQSEAYEIVHCHIQGYRMMPFYRLAKKYTDAKFYVHAHYIKEGGMHHFVKTQQKMNQKINTYASTKPIGCGREAIQAIFGKGTTGKILPNSIDETLYNWSNQEAQAISQKIKADYNIQPGDLVIGHIGRLNIIKNHQKTLHVLAELKRLNAAFKCLIIGSGPLEEELKNKVAELDLEDNVIFTGRVAPIVSILPVLDIAILPSLAEGLPTTVVETQAAGIPILMADTITTEVDFGMGLVEALSLDEENDIWAKALLSLSQKTIPKQQERLAILEKVGYTNTAAGEIYVDFFTKELGIPGVARQ</sequence>
<dbReference type="Gene3D" id="3.40.50.2000">
    <property type="entry name" value="Glycogen Phosphorylase B"/>
    <property type="match status" value="2"/>
</dbReference>
<dbReference type="AlphaFoldDB" id="A0A1W1Y3T7"/>
<evidence type="ECO:0000313" key="3">
    <source>
        <dbReference type="Proteomes" id="UP000243884"/>
    </source>
</evidence>
<keyword evidence="3" id="KW-1185">Reference proteome</keyword>
<proteinExistence type="predicted"/>
<dbReference type="PANTHER" id="PTHR45947:SF15">
    <property type="entry name" value="TEICHURONIC ACID BIOSYNTHESIS GLYCOSYLTRANSFERASE TUAC-RELATED"/>
    <property type="match status" value="1"/>
</dbReference>
<dbReference type="SUPFAM" id="SSF53756">
    <property type="entry name" value="UDP-Glycosyltransferase/glycogen phosphorylase"/>
    <property type="match status" value="1"/>
</dbReference>
<dbReference type="OrthoDB" id="9804196at2"/>
<evidence type="ECO:0000313" key="2">
    <source>
        <dbReference type="EMBL" id="SMC30809.1"/>
    </source>
</evidence>
<feature type="domain" description="Glycosyl transferase family 1" evidence="1">
    <location>
        <begin position="192"/>
        <end position="310"/>
    </location>
</feature>